<proteinExistence type="predicted"/>
<accession>A0ABT3P1W0</accession>
<feature type="signal peptide" evidence="1">
    <location>
        <begin position="1"/>
        <end position="22"/>
    </location>
</feature>
<dbReference type="EMBL" id="JAPFQI010000050">
    <property type="protein sequence ID" value="MCW8088517.1"/>
    <property type="molecule type" value="Genomic_DNA"/>
</dbReference>
<evidence type="ECO:0000313" key="2">
    <source>
        <dbReference type="EMBL" id="MCW8088410.1"/>
    </source>
</evidence>
<name>A0ABT3P1W0_9PROT</name>
<keyword evidence="1" id="KW-0732">Signal</keyword>
<evidence type="ECO:0000313" key="4">
    <source>
        <dbReference type="Proteomes" id="UP001526430"/>
    </source>
</evidence>
<feature type="non-terminal residue" evidence="2">
    <location>
        <position position="61"/>
    </location>
</feature>
<reference evidence="2 4" key="1">
    <citation type="submission" date="2022-10" db="EMBL/GenBank/DDBJ databases">
        <title>Roseococcus glaciei nov., sp. nov., isolated from glacier.</title>
        <authorList>
            <person name="Liu Q."/>
            <person name="Xin Y.-H."/>
        </authorList>
    </citation>
    <scope>NUCLEOTIDE SEQUENCE [LARGE SCALE GENOMIC DNA]</scope>
    <source>
        <strain evidence="2 4">MDT2-1-1</strain>
    </source>
</reference>
<comment type="caution">
    <text evidence="2">The sequence shown here is derived from an EMBL/GenBank/DDBJ whole genome shotgun (WGS) entry which is preliminary data.</text>
</comment>
<dbReference type="RefSeq" id="WP_301592643.1">
    <property type="nucleotide sequence ID" value="NZ_JAPFQI010000037.1"/>
</dbReference>
<sequence>MQIVKRMALGLAILAAPVAVNAAPLTGSIDFGGLFQGTDASGNNVRLSDAVAVDFCANVTG</sequence>
<evidence type="ECO:0000256" key="1">
    <source>
        <dbReference type="SAM" id="SignalP"/>
    </source>
</evidence>
<feature type="chain" id="PRO_5045032300" evidence="1">
    <location>
        <begin position="23"/>
        <end position="61"/>
    </location>
</feature>
<dbReference type="Proteomes" id="UP001526430">
    <property type="component" value="Unassembled WGS sequence"/>
</dbReference>
<gene>
    <name evidence="2" type="ORF">OF850_22780</name>
    <name evidence="3" type="ORF">OF850_23355</name>
</gene>
<organism evidence="2 4">
    <name type="scientific">Sabulicella glaciei</name>
    <dbReference type="NCBI Taxonomy" id="2984948"/>
    <lineage>
        <taxon>Bacteria</taxon>
        <taxon>Pseudomonadati</taxon>
        <taxon>Pseudomonadota</taxon>
        <taxon>Alphaproteobacteria</taxon>
        <taxon>Acetobacterales</taxon>
        <taxon>Acetobacteraceae</taxon>
        <taxon>Sabulicella</taxon>
    </lineage>
</organism>
<evidence type="ECO:0000313" key="3">
    <source>
        <dbReference type="EMBL" id="MCW8088517.1"/>
    </source>
</evidence>
<dbReference type="EMBL" id="JAPFQI010000037">
    <property type="protein sequence ID" value="MCW8088410.1"/>
    <property type="molecule type" value="Genomic_DNA"/>
</dbReference>
<protein>
    <submittedName>
        <fullName evidence="2">Uncharacterized protein</fullName>
    </submittedName>
</protein>
<keyword evidence="4" id="KW-1185">Reference proteome</keyword>